<dbReference type="InterPro" id="IPR045851">
    <property type="entry name" value="AMP-bd_C_sf"/>
</dbReference>
<dbReference type="InterPro" id="IPR042099">
    <property type="entry name" value="ANL_N_sf"/>
</dbReference>
<dbReference type="CDD" id="cd05911">
    <property type="entry name" value="Firefly_Luc_like"/>
    <property type="match status" value="1"/>
</dbReference>
<name>A0AAX4IX71_9PEZI</name>
<reference evidence="6" key="1">
    <citation type="journal article" date="2023" name="bioRxiv">
        <title>Complete genome of the Medicago anthracnose fungus, Colletotrichum destructivum, reveals a mini-chromosome-like region within a core chromosome.</title>
        <authorList>
            <person name="Lapalu N."/>
            <person name="Simon A."/>
            <person name="Lu A."/>
            <person name="Plaumann P.-L."/>
            <person name="Amselem J."/>
            <person name="Pigne S."/>
            <person name="Auger A."/>
            <person name="Koch C."/>
            <person name="Dallery J.-F."/>
            <person name="O'Connell R.J."/>
        </authorList>
    </citation>
    <scope>NUCLEOTIDE SEQUENCE [LARGE SCALE GENOMIC DNA]</scope>
    <source>
        <strain evidence="6">CBS 520.97</strain>
    </source>
</reference>
<accession>A0AAX4IX71</accession>
<dbReference type="Gene3D" id="3.40.50.12780">
    <property type="entry name" value="N-terminal domain of ligase-like"/>
    <property type="match status" value="1"/>
</dbReference>
<dbReference type="AlphaFoldDB" id="A0AAX4IX71"/>
<dbReference type="InterPro" id="IPR020845">
    <property type="entry name" value="AMP-binding_CS"/>
</dbReference>
<proteinExistence type="inferred from homology"/>
<feature type="domain" description="AMP-dependent synthetase/ligase" evidence="3">
    <location>
        <begin position="39"/>
        <end position="402"/>
    </location>
</feature>
<dbReference type="Proteomes" id="UP001322277">
    <property type="component" value="Chromosome 8"/>
</dbReference>
<dbReference type="FunFam" id="3.40.50.12780:FF:000003">
    <property type="entry name" value="Long-chain-fatty-acid--CoA ligase FadD"/>
    <property type="match status" value="1"/>
</dbReference>
<dbReference type="PANTHER" id="PTHR24096">
    <property type="entry name" value="LONG-CHAIN-FATTY-ACID--COA LIGASE"/>
    <property type="match status" value="1"/>
</dbReference>
<evidence type="ECO:0000256" key="2">
    <source>
        <dbReference type="ARBA" id="ARBA00006432"/>
    </source>
</evidence>
<dbReference type="SUPFAM" id="SSF56801">
    <property type="entry name" value="Acetyl-CoA synthetase-like"/>
    <property type="match status" value="1"/>
</dbReference>
<feature type="domain" description="AMP-binding enzyme C-terminal" evidence="4">
    <location>
        <begin position="453"/>
        <end position="530"/>
    </location>
</feature>
<comment type="similarity">
    <text evidence="2">Belongs to the ATP-dependent AMP-binding enzyme family.</text>
</comment>
<evidence type="ECO:0000259" key="3">
    <source>
        <dbReference type="Pfam" id="PF00501"/>
    </source>
</evidence>
<dbReference type="Gene3D" id="3.30.300.30">
    <property type="match status" value="1"/>
</dbReference>
<dbReference type="InterPro" id="IPR000873">
    <property type="entry name" value="AMP-dep_synth/lig_dom"/>
</dbReference>
<dbReference type="PANTHER" id="PTHR24096:SF194">
    <property type="entry name" value="AMP-DEPENDENT SYNTHETASE_LIGASE DOMAIN-CONTAINING PROTEIN"/>
    <property type="match status" value="1"/>
</dbReference>
<dbReference type="EMBL" id="CP137312">
    <property type="protein sequence ID" value="WQF87836.1"/>
    <property type="molecule type" value="Genomic_DNA"/>
</dbReference>
<dbReference type="RefSeq" id="XP_062785057.1">
    <property type="nucleotide sequence ID" value="XM_062929006.1"/>
</dbReference>
<gene>
    <name evidence="5" type="ORF">CDEST_12850</name>
</gene>
<evidence type="ECO:0000313" key="6">
    <source>
        <dbReference type="Proteomes" id="UP001322277"/>
    </source>
</evidence>
<evidence type="ECO:0000313" key="5">
    <source>
        <dbReference type="EMBL" id="WQF87836.1"/>
    </source>
</evidence>
<comment type="pathway">
    <text evidence="1">Siderophore biosynthesis.</text>
</comment>
<protein>
    <submittedName>
        <fullName evidence="5">AMP-dependent synthetase/ligase domain, AMP-binding, AMP-binding enzyme domain, ANL</fullName>
    </submittedName>
</protein>
<keyword evidence="6" id="KW-1185">Reference proteome</keyword>
<evidence type="ECO:0000259" key="4">
    <source>
        <dbReference type="Pfam" id="PF13193"/>
    </source>
</evidence>
<sequence length="557" mass="62392">MGFKSPYPSLEIPKTNVLSYLFPENSTPSSEPLWIDSEDDRINLSPRQMLQWVKRVGMGLQNLGLQNGDVVMMCTPNQIFVPVAYLGTVSVGCIFSGANPAYTVPELVHQMTNTAAKVVLAHPAHIKRILEAVDKTNIPRSRVFQFSENENESRDGVPDWRQMLGSPNQADSYRWPELDAEESTRTIATINYSSGTTGLPKGVCVSHYNLIANVEQTIFMRYVEKPYSFARRPQERWIGFLPLYHAYGQLYAILMAMRLSIPIYVMKEFRYEDFLFAVSKFKITTLQVAPPVLVMLSKRPETARYDLSSVKEMLCGAAPLSRELQNECQRRFSMQINQGWGMTEVTCGGIVVPGGVKDDNGSVGKLIPNCECKLIDDEGKEVGVGQPGELCIRGPNICLGYWRNETATREMLDQDGWLKTGDVAVCNEEGYFWIVDRKKELIKVNALQVAPAELEAVLLENEHVADAAVVGIAIDGNEWPRAYVAIQDVSRGNVKPEDIQEWVKRRVSKHKALVGGVVFVDEVPKLASGKIQRKVMREWSKRDAAVLAESKGPKSRL</sequence>
<dbReference type="Pfam" id="PF13193">
    <property type="entry name" value="AMP-binding_C"/>
    <property type="match status" value="1"/>
</dbReference>
<organism evidence="5 6">
    <name type="scientific">Colletotrichum destructivum</name>
    <dbReference type="NCBI Taxonomy" id="34406"/>
    <lineage>
        <taxon>Eukaryota</taxon>
        <taxon>Fungi</taxon>
        <taxon>Dikarya</taxon>
        <taxon>Ascomycota</taxon>
        <taxon>Pezizomycotina</taxon>
        <taxon>Sordariomycetes</taxon>
        <taxon>Hypocreomycetidae</taxon>
        <taxon>Glomerellales</taxon>
        <taxon>Glomerellaceae</taxon>
        <taxon>Colletotrichum</taxon>
        <taxon>Colletotrichum destructivum species complex</taxon>
    </lineage>
</organism>
<dbReference type="PROSITE" id="PS00455">
    <property type="entry name" value="AMP_BINDING"/>
    <property type="match status" value="1"/>
</dbReference>
<evidence type="ECO:0000256" key="1">
    <source>
        <dbReference type="ARBA" id="ARBA00004924"/>
    </source>
</evidence>
<dbReference type="GO" id="GO:0016405">
    <property type="term" value="F:CoA-ligase activity"/>
    <property type="evidence" value="ECO:0007669"/>
    <property type="project" value="TreeGrafter"/>
</dbReference>
<dbReference type="GeneID" id="87949350"/>
<dbReference type="InterPro" id="IPR025110">
    <property type="entry name" value="AMP-bd_C"/>
</dbReference>
<dbReference type="KEGG" id="cdet:87949350"/>
<dbReference type="Pfam" id="PF00501">
    <property type="entry name" value="AMP-binding"/>
    <property type="match status" value="1"/>
</dbReference>